<evidence type="ECO:0000313" key="5">
    <source>
        <dbReference type="Proteomes" id="UP001066276"/>
    </source>
</evidence>
<protein>
    <submittedName>
        <fullName evidence="4">Uncharacterized protein</fullName>
    </submittedName>
</protein>
<organism evidence="4 5">
    <name type="scientific">Pleurodeles waltl</name>
    <name type="common">Iberian ribbed newt</name>
    <dbReference type="NCBI Taxonomy" id="8319"/>
    <lineage>
        <taxon>Eukaryota</taxon>
        <taxon>Metazoa</taxon>
        <taxon>Chordata</taxon>
        <taxon>Craniata</taxon>
        <taxon>Vertebrata</taxon>
        <taxon>Euteleostomi</taxon>
        <taxon>Amphibia</taxon>
        <taxon>Batrachia</taxon>
        <taxon>Caudata</taxon>
        <taxon>Salamandroidea</taxon>
        <taxon>Salamandridae</taxon>
        <taxon>Pleurodelinae</taxon>
        <taxon>Pleurodeles</taxon>
    </lineage>
</organism>
<keyword evidence="2" id="KW-0677">Repeat</keyword>
<dbReference type="Proteomes" id="UP001066276">
    <property type="component" value="Chromosome 4_2"/>
</dbReference>
<dbReference type="PANTHER" id="PTHR18849">
    <property type="entry name" value="LEUCINE RICH REPEAT PROTEIN"/>
    <property type="match status" value="1"/>
</dbReference>
<dbReference type="Pfam" id="PF12799">
    <property type="entry name" value="LRR_4"/>
    <property type="match status" value="1"/>
</dbReference>
<keyword evidence="5" id="KW-1185">Reference proteome</keyword>
<evidence type="ECO:0000256" key="2">
    <source>
        <dbReference type="ARBA" id="ARBA00022737"/>
    </source>
</evidence>
<dbReference type="AlphaFoldDB" id="A0AAV7SF14"/>
<comment type="caution">
    <text evidence="4">The sequence shown here is derived from an EMBL/GenBank/DDBJ whole genome shotgun (WGS) entry which is preliminary data.</text>
</comment>
<proteinExistence type="predicted"/>
<dbReference type="InterPro" id="IPR025875">
    <property type="entry name" value="Leu-rich_rpt_4"/>
</dbReference>
<keyword evidence="1" id="KW-0433">Leucine-rich repeat</keyword>
<dbReference type="InterPro" id="IPR032675">
    <property type="entry name" value="LRR_dom_sf"/>
</dbReference>
<sequence length="347" mass="39933">MERKIERQFVEDRASIIDTLPLTWSIRQAGPHYCITMKMSRLKDLTFGFEFGPSNHRQQFPVTQYPERVVKLDVSLNELEELKVGSLLPFKNLSELDASLNALDNIEGVSVLHSLAVLNLNYNALTSTKGLESCKSLTVLNLSHNQVKTIRDLPLLSNLTHLHLDSNKGNPLARDNRYVTAIAQSTSVEILDNFLLKNPSKSLLLSVDKSLLLSDPMQGFPKGGQMKEHLKESARESFMEKLQRKRKDVEGTIHHLHNRILDLQEELKEYEENLGAEMEGCIRYIDTIPPEDFHSIDPQKVPRAMEQYLFTKFWERWELGQRRPRDMPFKDLTKPEEVRNALSNCLL</sequence>
<gene>
    <name evidence="4" type="ORF">NDU88_003222</name>
</gene>
<dbReference type="SUPFAM" id="SSF52075">
    <property type="entry name" value="Outer arm dynein light chain 1"/>
    <property type="match status" value="1"/>
</dbReference>
<keyword evidence="3" id="KW-0175">Coiled coil</keyword>
<evidence type="ECO:0000256" key="1">
    <source>
        <dbReference type="ARBA" id="ARBA00022614"/>
    </source>
</evidence>
<dbReference type="EMBL" id="JANPWB010000008">
    <property type="protein sequence ID" value="KAJ1162757.1"/>
    <property type="molecule type" value="Genomic_DNA"/>
</dbReference>
<accession>A0AAV7SF14</accession>
<dbReference type="Gene3D" id="3.80.10.10">
    <property type="entry name" value="Ribonuclease Inhibitor"/>
    <property type="match status" value="1"/>
</dbReference>
<feature type="coiled-coil region" evidence="3">
    <location>
        <begin position="239"/>
        <end position="280"/>
    </location>
</feature>
<dbReference type="PROSITE" id="PS51450">
    <property type="entry name" value="LRR"/>
    <property type="match status" value="3"/>
</dbReference>
<dbReference type="InterPro" id="IPR001611">
    <property type="entry name" value="Leu-rich_rpt"/>
</dbReference>
<evidence type="ECO:0000313" key="4">
    <source>
        <dbReference type="EMBL" id="KAJ1162757.1"/>
    </source>
</evidence>
<evidence type="ECO:0000256" key="3">
    <source>
        <dbReference type="SAM" id="Coils"/>
    </source>
</evidence>
<reference evidence="4" key="1">
    <citation type="journal article" date="2022" name="bioRxiv">
        <title>Sequencing and chromosome-scale assembly of the giantPleurodeles waltlgenome.</title>
        <authorList>
            <person name="Brown T."/>
            <person name="Elewa A."/>
            <person name="Iarovenko S."/>
            <person name="Subramanian E."/>
            <person name="Araus A.J."/>
            <person name="Petzold A."/>
            <person name="Susuki M."/>
            <person name="Suzuki K.-i.T."/>
            <person name="Hayashi T."/>
            <person name="Toyoda A."/>
            <person name="Oliveira C."/>
            <person name="Osipova E."/>
            <person name="Leigh N.D."/>
            <person name="Simon A."/>
            <person name="Yun M.H."/>
        </authorList>
    </citation>
    <scope>NUCLEOTIDE SEQUENCE</scope>
    <source>
        <strain evidence="4">20211129_DDA</strain>
        <tissue evidence="4">Liver</tissue>
    </source>
</reference>
<dbReference type="SMART" id="SM00365">
    <property type="entry name" value="LRR_SD22"/>
    <property type="match status" value="3"/>
</dbReference>
<name>A0AAV7SF14_PLEWA</name>
<dbReference type="PANTHER" id="PTHR18849:SF0">
    <property type="entry name" value="CILIA- AND FLAGELLA-ASSOCIATED PROTEIN 410-RELATED"/>
    <property type="match status" value="1"/>
</dbReference>